<evidence type="ECO:0000256" key="4">
    <source>
        <dbReference type="ARBA" id="ARBA00022679"/>
    </source>
</evidence>
<comment type="pathway">
    <text evidence="1">Glycan metabolism; pectin biosynthesis.</text>
</comment>
<evidence type="ECO:0000256" key="10">
    <source>
        <dbReference type="ARBA" id="ARBA00060399"/>
    </source>
</evidence>
<feature type="transmembrane region" description="Helical" evidence="13">
    <location>
        <begin position="244"/>
        <end position="264"/>
    </location>
</feature>
<keyword evidence="15" id="KW-1185">Reference proteome</keyword>
<sequence length="619" mass="67644">MRIRNFVTDWHETTNTTGKAEREGSSTGGKTKKSWVRRPLPLPPSRSASCLLPSVPSPTPLPSQSPERKKGERPGDKPQIPEIAAGSSTAAAATVTPPRRERKAEPVAGEGRGRTKGGNRLPACRGGLVGAASGLRILLLCSPAHPHLPRLASHGFRLASPPLHAPIRRHLPGERGAIQLRFRRRGCLPCCLRAPFCLGPASPCGRWTPSRNCTGVLASWGRSKQQPPRGRPGARKRWPSRWSAMLWVARLSGFFSAAMVMVVLSPSLQSFPPAEAIRSSQFDGSVRFPGQIAGGARGIAFRRAPSFRNAADCGGGGKGNGTAANVCDPSLVHIAITLDEEYLRGSVAAVHSVVQHARCPESVFFHFLVSDPGLGDLVRAVFPQLRFKVYYFDPDRVRGLISTSVRQALEQPLNYARNYLADLLEPCVRRVIYLDSDLVLVDDVAKLWRTDLGGRTVGAPEYCHANFTKYFTGRFWSDQRFAGTFAGRRPCYFNTGVMVLDLERWRQAGYTQRIERWMEIQKSPPGRIYELGSLPPFLLVFAGHVAPIEHRWNQHGLGGDNVLGSCRDLHPGPVSLLHWSGSGKPWARLGAGRPCPLDALWAPFDLYGPAGAGAAEESR</sequence>
<evidence type="ECO:0000256" key="7">
    <source>
        <dbReference type="ARBA" id="ARBA00022989"/>
    </source>
</evidence>
<comment type="similarity">
    <text evidence="2 11">Belongs to the glycosyltransferase 8 family.</text>
</comment>
<comment type="subcellular location">
    <subcellularLocation>
        <location evidence="10">Endomembrane system</location>
        <topology evidence="10">Single-pass type II membrane protein</topology>
    </subcellularLocation>
</comment>
<evidence type="ECO:0000256" key="6">
    <source>
        <dbReference type="ARBA" id="ARBA00022968"/>
    </source>
</evidence>
<keyword evidence="6" id="KW-0735">Signal-anchor</keyword>
<dbReference type="Gene3D" id="3.90.550.10">
    <property type="entry name" value="Spore Coat Polysaccharide Biosynthesis Protein SpsA, Chain A"/>
    <property type="match status" value="1"/>
</dbReference>
<evidence type="ECO:0000256" key="2">
    <source>
        <dbReference type="ARBA" id="ARBA00006351"/>
    </source>
</evidence>
<dbReference type="AlphaFoldDB" id="A0A4U6T4I3"/>
<accession>A0A4U6T4I3</accession>
<dbReference type="InterPro" id="IPR050748">
    <property type="entry name" value="Glycosyltrans_8_dom-fam"/>
</dbReference>
<keyword evidence="7 13" id="KW-1133">Transmembrane helix</keyword>
<keyword evidence="4" id="KW-0808">Transferase</keyword>
<feature type="compositionally biased region" description="Low complexity" evidence="12">
    <location>
        <begin position="84"/>
        <end position="94"/>
    </location>
</feature>
<dbReference type="Gramene" id="TKV96590">
    <property type="protein sequence ID" value="TKV96590"/>
    <property type="gene ID" value="SEVIR_9G438100v2"/>
</dbReference>
<evidence type="ECO:0000256" key="1">
    <source>
        <dbReference type="ARBA" id="ARBA00004877"/>
    </source>
</evidence>
<evidence type="ECO:0000256" key="5">
    <source>
        <dbReference type="ARBA" id="ARBA00022692"/>
    </source>
</evidence>
<evidence type="ECO:0000313" key="15">
    <source>
        <dbReference type="Proteomes" id="UP000298652"/>
    </source>
</evidence>
<keyword evidence="5 13" id="KW-0812">Transmembrane</keyword>
<dbReference type="GO" id="GO:0005794">
    <property type="term" value="C:Golgi apparatus"/>
    <property type="evidence" value="ECO:0007669"/>
    <property type="project" value="TreeGrafter"/>
</dbReference>
<dbReference type="Proteomes" id="UP000298652">
    <property type="component" value="Chromosome 9"/>
</dbReference>
<keyword evidence="9" id="KW-0325">Glycoprotein</keyword>
<evidence type="ECO:0000256" key="13">
    <source>
        <dbReference type="SAM" id="Phobius"/>
    </source>
</evidence>
<feature type="compositionally biased region" description="Low complexity" evidence="12">
    <location>
        <begin position="45"/>
        <end position="54"/>
    </location>
</feature>
<dbReference type="InterPro" id="IPR029044">
    <property type="entry name" value="Nucleotide-diphossugar_trans"/>
</dbReference>
<keyword evidence="3" id="KW-0328">Glycosyltransferase</keyword>
<organism evidence="14 15">
    <name type="scientific">Setaria viridis</name>
    <name type="common">Green bristlegrass</name>
    <name type="synonym">Setaria italica subsp. viridis</name>
    <dbReference type="NCBI Taxonomy" id="4556"/>
    <lineage>
        <taxon>Eukaryota</taxon>
        <taxon>Viridiplantae</taxon>
        <taxon>Streptophyta</taxon>
        <taxon>Embryophyta</taxon>
        <taxon>Tracheophyta</taxon>
        <taxon>Spermatophyta</taxon>
        <taxon>Magnoliopsida</taxon>
        <taxon>Liliopsida</taxon>
        <taxon>Poales</taxon>
        <taxon>Poaceae</taxon>
        <taxon>PACMAD clade</taxon>
        <taxon>Panicoideae</taxon>
        <taxon>Panicodae</taxon>
        <taxon>Paniceae</taxon>
        <taxon>Cenchrinae</taxon>
        <taxon>Setaria</taxon>
    </lineage>
</organism>
<dbReference type="Pfam" id="PF01501">
    <property type="entry name" value="Glyco_transf_8"/>
    <property type="match status" value="1"/>
</dbReference>
<reference evidence="14" key="1">
    <citation type="submission" date="2019-03" db="EMBL/GenBank/DDBJ databases">
        <title>WGS assembly of Setaria viridis.</title>
        <authorList>
            <person name="Huang P."/>
            <person name="Jenkins J."/>
            <person name="Grimwood J."/>
            <person name="Barry K."/>
            <person name="Healey A."/>
            <person name="Mamidi S."/>
            <person name="Sreedasyam A."/>
            <person name="Shu S."/>
            <person name="Feldman M."/>
            <person name="Wu J."/>
            <person name="Yu Y."/>
            <person name="Chen C."/>
            <person name="Johnson J."/>
            <person name="Rokhsar D."/>
            <person name="Baxter I."/>
            <person name="Schmutz J."/>
            <person name="Brutnell T."/>
            <person name="Kellogg E."/>
        </authorList>
    </citation>
    <scope>NUCLEOTIDE SEQUENCE [LARGE SCALE GENOMIC DNA]</scope>
</reference>
<gene>
    <name evidence="14" type="ORF">SEVIR_9G438100v2</name>
</gene>
<dbReference type="PANTHER" id="PTHR13778:SF48">
    <property type="entry name" value="GALACTURONOSYLTRANSFERASE-LIKE 7-RELATED"/>
    <property type="match status" value="1"/>
</dbReference>
<evidence type="ECO:0000256" key="11">
    <source>
        <dbReference type="RuleBase" id="RU362027"/>
    </source>
</evidence>
<dbReference type="InterPro" id="IPR002495">
    <property type="entry name" value="Glyco_trans_8"/>
</dbReference>
<dbReference type="OMA" id="RWSAMLW"/>
<dbReference type="EC" id="2.4.1.-" evidence="11"/>
<evidence type="ECO:0000256" key="9">
    <source>
        <dbReference type="ARBA" id="ARBA00023180"/>
    </source>
</evidence>
<evidence type="ECO:0000313" key="14">
    <source>
        <dbReference type="EMBL" id="TKV96590.1"/>
    </source>
</evidence>
<proteinExistence type="inferred from homology"/>
<dbReference type="GO" id="GO:0016757">
    <property type="term" value="F:glycosyltransferase activity"/>
    <property type="evidence" value="ECO:0007669"/>
    <property type="project" value="UniProtKB-KW"/>
</dbReference>
<protein>
    <recommendedName>
        <fullName evidence="11">Hexosyltransferase</fullName>
        <ecNumber evidence="11">2.4.1.-</ecNumber>
    </recommendedName>
</protein>
<keyword evidence="8 13" id="KW-0472">Membrane</keyword>
<evidence type="ECO:0000256" key="8">
    <source>
        <dbReference type="ARBA" id="ARBA00023136"/>
    </source>
</evidence>
<evidence type="ECO:0000256" key="12">
    <source>
        <dbReference type="SAM" id="MobiDB-lite"/>
    </source>
</evidence>
<name>A0A4U6T4I3_SETVI</name>
<dbReference type="SUPFAM" id="SSF53448">
    <property type="entry name" value="Nucleotide-diphospho-sugar transferases"/>
    <property type="match status" value="1"/>
</dbReference>
<dbReference type="FunFam" id="3.90.550.10:FF:000024">
    <property type="entry name" value="Hexosyltransferase"/>
    <property type="match status" value="1"/>
</dbReference>
<feature type="region of interest" description="Disordered" evidence="12">
    <location>
        <begin position="1"/>
        <end position="119"/>
    </location>
</feature>
<evidence type="ECO:0000256" key="3">
    <source>
        <dbReference type="ARBA" id="ARBA00022676"/>
    </source>
</evidence>
<dbReference type="PANTHER" id="PTHR13778">
    <property type="entry name" value="GLYCOSYLTRANSFERASE 8 DOMAIN-CONTAINING PROTEIN"/>
    <property type="match status" value="1"/>
</dbReference>
<feature type="compositionally biased region" description="Basic and acidic residues" evidence="12">
    <location>
        <begin position="66"/>
        <end position="76"/>
    </location>
</feature>
<dbReference type="EMBL" id="CM016560">
    <property type="protein sequence ID" value="TKV96590.1"/>
    <property type="molecule type" value="Genomic_DNA"/>
</dbReference>